<feature type="non-terminal residue" evidence="1">
    <location>
        <position position="1"/>
    </location>
</feature>
<comment type="caution">
    <text evidence="1">The sequence shown here is derived from an EMBL/GenBank/DDBJ whole genome shotgun (WGS) entry which is preliminary data.</text>
</comment>
<dbReference type="Proteomes" id="UP000324800">
    <property type="component" value="Unassembled WGS sequence"/>
</dbReference>
<dbReference type="EMBL" id="SNRW01007347">
    <property type="protein sequence ID" value="KAA6381394.1"/>
    <property type="molecule type" value="Genomic_DNA"/>
</dbReference>
<gene>
    <name evidence="1" type="ORF">EZS28_023078</name>
</gene>
<organism evidence="1 2">
    <name type="scientific">Streblomastix strix</name>
    <dbReference type="NCBI Taxonomy" id="222440"/>
    <lineage>
        <taxon>Eukaryota</taxon>
        <taxon>Metamonada</taxon>
        <taxon>Preaxostyla</taxon>
        <taxon>Oxymonadida</taxon>
        <taxon>Streblomastigidae</taxon>
        <taxon>Streblomastix</taxon>
    </lineage>
</organism>
<accession>A0A5J4VG28</accession>
<evidence type="ECO:0000313" key="1">
    <source>
        <dbReference type="EMBL" id="KAA6381394.1"/>
    </source>
</evidence>
<reference evidence="1 2" key="1">
    <citation type="submission" date="2019-03" db="EMBL/GenBank/DDBJ databases">
        <title>Single cell metagenomics reveals metabolic interactions within the superorganism composed of flagellate Streblomastix strix and complex community of Bacteroidetes bacteria on its surface.</title>
        <authorList>
            <person name="Treitli S.C."/>
            <person name="Kolisko M."/>
            <person name="Husnik F."/>
            <person name="Keeling P."/>
            <person name="Hampl V."/>
        </authorList>
    </citation>
    <scope>NUCLEOTIDE SEQUENCE [LARGE SCALE GENOMIC DNA]</scope>
    <source>
        <strain evidence="1">ST1C</strain>
    </source>
</reference>
<protein>
    <submittedName>
        <fullName evidence="1">Uncharacterized protein</fullName>
    </submittedName>
</protein>
<dbReference type="AlphaFoldDB" id="A0A5J4VG28"/>
<sequence length="52" mass="5741">PLIETLTIATLSLVIKADANISRVQLTFSLLCSCSLKCIAIISCFNNITWRK</sequence>
<proteinExistence type="predicted"/>
<evidence type="ECO:0000313" key="2">
    <source>
        <dbReference type="Proteomes" id="UP000324800"/>
    </source>
</evidence>
<name>A0A5J4VG28_9EUKA</name>